<name>A0A5C8P033_9BACI</name>
<dbReference type="InterPro" id="IPR042565">
    <property type="entry name" value="T7SS_EssB_C"/>
</dbReference>
<comment type="similarity">
    <text evidence="1">Belongs to the EssB family.</text>
</comment>
<protein>
    <submittedName>
        <fullName evidence="4">Type VII secretion protein EssB</fullName>
    </submittedName>
</protein>
<dbReference type="Pfam" id="PF10140">
    <property type="entry name" value="YukC"/>
    <property type="match status" value="1"/>
</dbReference>
<reference evidence="4 5" key="1">
    <citation type="submission" date="2019-06" db="EMBL/GenBank/DDBJ databases">
        <title>Cerasibacillus sp. nov., isolated from maize field.</title>
        <authorList>
            <person name="Lin S.-Y."/>
            <person name="Tsai C.-F."/>
            <person name="Young C.-C."/>
        </authorList>
    </citation>
    <scope>NUCLEOTIDE SEQUENCE [LARGE SCALE GENOMIC DNA]</scope>
    <source>
        <strain evidence="4 5">CC-CFT480</strain>
    </source>
</reference>
<dbReference type="InterPro" id="IPR018778">
    <property type="entry name" value="T7SS_EssB"/>
</dbReference>
<sequence length="436" mass="52170">MDDKSIPYFNKRTEASIDYEEKSIIISLHKAKVRLHDQIEIELLKHINPALKKEIEIDDDQLKIHISPPGYFEQFIEIHKKSKFAKWQLSFNLLNTVENHSLKRLKVIVCPNNILIDSGLMPHFLHYGVKESIPPYEDQDDITWHEVKAAIASIVDDKYDFETYFSHYETIDLSDMAKQIMYGKSYDQLRTFITKQLKKEEKLEQSIERVPRKKWKTYKYSILALSILFIPAVIYVIFTLFFKIPEMQSYVETNKYFLQKQYSSVMDEMENYKPEKMPYVVQYQLAMSIIENETLTDEQRKNIQKTITLQTDDRYFLYWIYIGRSEFEEAIDIAKRFEDRDLILYGLYKNRLAVQRDPDLKGKDREEKIKDIDSEIEEYESEIEEEQEELEREQEEELEKQKELNKEKSAEEAKKNEDEADTSKKDKKGEKKDKEK</sequence>
<dbReference type="NCBIfam" id="TIGR03926">
    <property type="entry name" value="T7_EssB"/>
    <property type="match status" value="1"/>
</dbReference>
<feature type="region of interest" description="Disordered" evidence="2">
    <location>
        <begin position="378"/>
        <end position="436"/>
    </location>
</feature>
<dbReference type="Proteomes" id="UP000321574">
    <property type="component" value="Unassembled WGS sequence"/>
</dbReference>
<keyword evidence="3" id="KW-1133">Transmembrane helix</keyword>
<feature type="compositionally biased region" description="Acidic residues" evidence="2">
    <location>
        <begin position="378"/>
        <end position="398"/>
    </location>
</feature>
<gene>
    <name evidence="4" type="primary">essB</name>
    <name evidence="4" type="ORF">FHP05_04985</name>
</gene>
<dbReference type="Gene3D" id="1.10.510.10">
    <property type="entry name" value="Transferase(Phosphotransferase) domain 1"/>
    <property type="match status" value="1"/>
</dbReference>
<feature type="compositionally biased region" description="Basic and acidic residues" evidence="2">
    <location>
        <begin position="399"/>
        <end position="436"/>
    </location>
</feature>
<keyword evidence="3" id="KW-0812">Transmembrane</keyword>
<evidence type="ECO:0000256" key="3">
    <source>
        <dbReference type="SAM" id="Phobius"/>
    </source>
</evidence>
<dbReference type="Gene3D" id="1.25.40.680">
    <property type="entry name" value="Type VII secretion system EssB, C-terminal-like domain"/>
    <property type="match status" value="1"/>
</dbReference>
<dbReference type="OrthoDB" id="4975281at2"/>
<feature type="transmembrane region" description="Helical" evidence="3">
    <location>
        <begin position="222"/>
        <end position="242"/>
    </location>
</feature>
<dbReference type="RefSeq" id="WP_147666140.1">
    <property type="nucleotide sequence ID" value="NZ_VDUW01000002.1"/>
</dbReference>
<accession>A0A5C8P033</accession>
<dbReference type="AlphaFoldDB" id="A0A5C8P033"/>
<comment type="caution">
    <text evidence="4">The sequence shown here is derived from an EMBL/GenBank/DDBJ whole genome shotgun (WGS) entry which is preliminary data.</text>
</comment>
<organism evidence="4 5">
    <name type="scientific">Cerasibacillus terrae</name>
    <dbReference type="NCBI Taxonomy" id="2498845"/>
    <lineage>
        <taxon>Bacteria</taxon>
        <taxon>Bacillati</taxon>
        <taxon>Bacillota</taxon>
        <taxon>Bacilli</taxon>
        <taxon>Bacillales</taxon>
        <taxon>Bacillaceae</taxon>
        <taxon>Cerasibacillus</taxon>
    </lineage>
</organism>
<evidence type="ECO:0000256" key="1">
    <source>
        <dbReference type="ARBA" id="ARBA00010163"/>
    </source>
</evidence>
<proteinExistence type="inferred from homology"/>
<evidence type="ECO:0000256" key="2">
    <source>
        <dbReference type="SAM" id="MobiDB-lite"/>
    </source>
</evidence>
<keyword evidence="5" id="KW-1185">Reference proteome</keyword>
<dbReference type="EMBL" id="VDUW01000002">
    <property type="protein sequence ID" value="TXL66741.1"/>
    <property type="molecule type" value="Genomic_DNA"/>
</dbReference>
<evidence type="ECO:0000313" key="5">
    <source>
        <dbReference type="Proteomes" id="UP000321574"/>
    </source>
</evidence>
<keyword evidence="3" id="KW-0472">Membrane</keyword>
<evidence type="ECO:0000313" key="4">
    <source>
        <dbReference type="EMBL" id="TXL66741.1"/>
    </source>
</evidence>